<comment type="caution">
    <text evidence="2">The sequence shown here is derived from an EMBL/GenBank/DDBJ whole genome shotgun (WGS) entry which is preliminary data.</text>
</comment>
<keyword evidence="2" id="KW-0255">Endonuclease</keyword>
<dbReference type="EMBL" id="JASPKY010000485">
    <property type="protein sequence ID" value="KAK9695330.1"/>
    <property type="molecule type" value="Genomic_DNA"/>
</dbReference>
<dbReference type="Pfam" id="PF03184">
    <property type="entry name" value="DDE_1"/>
    <property type="match status" value="1"/>
</dbReference>
<name>A0AAW1IYQ1_POPJA</name>
<sequence length="189" mass="21292">MNGSQNISSIFLREIICLRRSFAHFSIEELCSVDGNIAAYSYPPNMTATMQPMDQDTIKSKLLAQIIAEGCKINTNLKHHSIRNAIFFLNQAWDKLSQNVLKNSLSKLLDSDSNQYYSDDDLPLAQLLQTEQVWNEVLERNPSHLEEIEPNNSILRNSDSGVSDSSHHVVMDEIPIIPDSTAMESVIIT</sequence>
<keyword evidence="2" id="KW-0378">Hydrolase</keyword>
<dbReference type="GO" id="GO:0003676">
    <property type="term" value="F:nucleic acid binding"/>
    <property type="evidence" value="ECO:0007669"/>
    <property type="project" value="InterPro"/>
</dbReference>
<dbReference type="InterPro" id="IPR004875">
    <property type="entry name" value="DDE_SF_endonuclease_dom"/>
</dbReference>
<dbReference type="Proteomes" id="UP001458880">
    <property type="component" value="Unassembled WGS sequence"/>
</dbReference>
<evidence type="ECO:0000313" key="2">
    <source>
        <dbReference type="EMBL" id="KAK9695330.1"/>
    </source>
</evidence>
<keyword evidence="2" id="KW-0540">Nuclease</keyword>
<protein>
    <submittedName>
        <fullName evidence="2">DDE superfamily endonuclease</fullName>
    </submittedName>
</protein>
<organism evidence="2 3">
    <name type="scientific">Popillia japonica</name>
    <name type="common">Japanese beetle</name>
    <dbReference type="NCBI Taxonomy" id="7064"/>
    <lineage>
        <taxon>Eukaryota</taxon>
        <taxon>Metazoa</taxon>
        <taxon>Ecdysozoa</taxon>
        <taxon>Arthropoda</taxon>
        <taxon>Hexapoda</taxon>
        <taxon>Insecta</taxon>
        <taxon>Pterygota</taxon>
        <taxon>Neoptera</taxon>
        <taxon>Endopterygota</taxon>
        <taxon>Coleoptera</taxon>
        <taxon>Polyphaga</taxon>
        <taxon>Scarabaeiformia</taxon>
        <taxon>Scarabaeidae</taxon>
        <taxon>Rutelinae</taxon>
        <taxon>Popillia</taxon>
    </lineage>
</organism>
<dbReference type="AlphaFoldDB" id="A0AAW1IYQ1"/>
<evidence type="ECO:0000259" key="1">
    <source>
        <dbReference type="Pfam" id="PF03184"/>
    </source>
</evidence>
<gene>
    <name evidence="2" type="ORF">QE152_g32634</name>
</gene>
<evidence type="ECO:0000313" key="3">
    <source>
        <dbReference type="Proteomes" id="UP001458880"/>
    </source>
</evidence>
<accession>A0AAW1IYQ1</accession>
<keyword evidence="3" id="KW-1185">Reference proteome</keyword>
<reference evidence="2 3" key="1">
    <citation type="journal article" date="2024" name="BMC Genomics">
        <title>De novo assembly and annotation of Popillia japonica's genome with initial clues to its potential as an invasive pest.</title>
        <authorList>
            <person name="Cucini C."/>
            <person name="Boschi S."/>
            <person name="Funari R."/>
            <person name="Cardaioli E."/>
            <person name="Iannotti N."/>
            <person name="Marturano G."/>
            <person name="Paoli F."/>
            <person name="Bruttini M."/>
            <person name="Carapelli A."/>
            <person name="Frati F."/>
            <person name="Nardi F."/>
        </authorList>
    </citation>
    <scope>NUCLEOTIDE SEQUENCE [LARGE SCALE GENOMIC DNA]</scope>
    <source>
        <strain evidence="2">DMR45628</strain>
    </source>
</reference>
<proteinExistence type="predicted"/>
<feature type="domain" description="DDE-1" evidence="1">
    <location>
        <begin position="15"/>
        <end position="103"/>
    </location>
</feature>
<dbReference type="GO" id="GO:0004519">
    <property type="term" value="F:endonuclease activity"/>
    <property type="evidence" value="ECO:0007669"/>
    <property type="project" value="UniProtKB-KW"/>
</dbReference>